<feature type="compositionally biased region" description="Basic and acidic residues" evidence="1">
    <location>
        <begin position="191"/>
        <end position="211"/>
    </location>
</feature>
<organism evidence="2 3">
    <name type="scientific">Cochliobolus sativus</name>
    <name type="common">Common root rot and spot blotch fungus</name>
    <name type="synonym">Bipolaris sorokiniana</name>
    <dbReference type="NCBI Taxonomy" id="45130"/>
    <lineage>
        <taxon>Eukaryota</taxon>
        <taxon>Fungi</taxon>
        <taxon>Dikarya</taxon>
        <taxon>Ascomycota</taxon>
        <taxon>Pezizomycotina</taxon>
        <taxon>Dothideomycetes</taxon>
        <taxon>Pleosporomycetidae</taxon>
        <taxon>Pleosporales</taxon>
        <taxon>Pleosporineae</taxon>
        <taxon>Pleosporaceae</taxon>
        <taxon>Bipolaris</taxon>
    </lineage>
</organism>
<evidence type="ECO:0000256" key="1">
    <source>
        <dbReference type="SAM" id="MobiDB-lite"/>
    </source>
</evidence>
<dbReference type="Proteomes" id="UP000624244">
    <property type="component" value="Unassembled WGS sequence"/>
</dbReference>
<name>A0A8H5Z7I3_COCSA</name>
<dbReference type="AlphaFoldDB" id="A0A8H5Z7I3"/>
<reference evidence="2" key="1">
    <citation type="submission" date="2019-11" db="EMBL/GenBank/DDBJ databases">
        <title>Bipolaris sorokiniana Genome sequencing.</title>
        <authorList>
            <person name="Wang H."/>
        </authorList>
    </citation>
    <scope>NUCLEOTIDE SEQUENCE</scope>
</reference>
<protein>
    <submittedName>
        <fullName evidence="2">Uncharacterized protein</fullName>
    </submittedName>
</protein>
<evidence type="ECO:0000313" key="3">
    <source>
        <dbReference type="Proteomes" id="UP000624244"/>
    </source>
</evidence>
<proteinExistence type="predicted"/>
<feature type="region of interest" description="Disordered" evidence="1">
    <location>
        <begin position="191"/>
        <end position="265"/>
    </location>
</feature>
<accession>A0A8H5Z7I3</accession>
<evidence type="ECO:0000313" key="2">
    <source>
        <dbReference type="EMBL" id="KAF5843997.1"/>
    </source>
</evidence>
<sequence>MAGTHPSRQASERVLAYVQTNNILSSFCTSGIHPCEPDVVMKRFKTPPPRADIDTEIVEAGDGDTWWELSRTFTAAVPDTSKNAAKQLKQALHSLQTQNELLHYENAHEEYHSTAVIWSPRSVREARARETVEQQQEHEKKLQKKLQREERAAAAAYREQMAQAAREHREMAKVVRQEERAARAAQLAAARAEKARDRAAATSQKSRDRQNIAKRKASSTQNIKIPKRRRVVEAESGGGDASPPAKPPTKTTTRGRSVRLPTKYL</sequence>
<dbReference type="EMBL" id="WNKQ01000037">
    <property type="protein sequence ID" value="KAF5843997.1"/>
    <property type="molecule type" value="Genomic_DNA"/>
</dbReference>
<gene>
    <name evidence="2" type="ORF">GGP41_002225</name>
</gene>
<comment type="caution">
    <text evidence="2">The sequence shown here is derived from an EMBL/GenBank/DDBJ whole genome shotgun (WGS) entry which is preliminary data.</text>
</comment>